<dbReference type="PROSITE" id="PS50084">
    <property type="entry name" value="KH_TYPE_1"/>
    <property type="match status" value="1"/>
</dbReference>
<dbReference type="GO" id="GO:0004521">
    <property type="term" value="F:RNA endonuclease activity"/>
    <property type="evidence" value="ECO:0007669"/>
    <property type="project" value="UniProtKB-UniRule"/>
</dbReference>
<evidence type="ECO:0000313" key="9">
    <source>
        <dbReference type="EMBL" id="OGK42922.1"/>
    </source>
</evidence>
<dbReference type="Proteomes" id="UP000179270">
    <property type="component" value="Unassembled WGS sequence"/>
</dbReference>
<evidence type="ECO:0000256" key="6">
    <source>
        <dbReference type="NCBIfam" id="TIGR03319"/>
    </source>
</evidence>
<keyword evidence="2 5" id="KW-0255">Endonuclease</keyword>
<dbReference type="Gene3D" id="3.30.1370.10">
    <property type="entry name" value="K Homology domain, type 1"/>
    <property type="match status" value="1"/>
</dbReference>
<dbReference type="SMART" id="SM00471">
    <property type="entry name" value="HDc"/>
    <property type="match status" value="1"/>
</dbReference>
<keyword evidence="7" id="KW-0175">Coiled coil</keyword>
<dbReference type="Pfam" id="PF01966">
    <property type="entry name" value="HD"/>
    <property type="match status" value="1"/>
</dbReference>
<dbReference type="PANTHER" id="PTHR12826">
    <property type="entry name" value="RIBONUCLEASE Y"/>
    <property type="match status" value="1"/>
</dbReference>
<evidence type="ECO:0000256" key="7">
    <source>
        <dbReference type="SAM" id="Coils"/>
    </source>
</evidence>
<evidence type="ECO:0000256" key="2">
    <source>
        <dbReference type="ARBA" id="ARBA00022759"/>
    </source>
</evidence>
<dbReference type="InterPro" id="IPR003607">
    <property type="entry name" value="HD/PDEase_dom"/>
</dbReference>
<sequence length="492" mass="56272">MVDLKNLIRNILREELQGAKEVKQKEDPNLKQQAKEVVLKAQEESLKIKQEAEQQTRKIMEENLEIERNLSRREQQLGEKEANLNKEKVQVDSQKLSLEKQKKEYEEKREAILLKLEKVSQMTKDQAKQLLLSGWEDKLKGDIAKRIKQAEEEIKKNVEEKAKEILIDSMRYGATDYVSEYTLSVINLPNEDFKGRIIGKEGRNIRAFELATGVDVDLEEEGVIRISSFDAIKRETAKIALDRLIKDGRIQPERIEEIVKKTREEIDKIIFKAGEELAHKVGIFNLPTEVVQLLGKFKYRFSYGQNMILHTLEETRIGIALAHELKADVNVVKLGCLLHDIGKVITDKEGSHVDLGVELLKRHRFPENIVGCVAAHHEDIPFPSIESIIVYISDAVSGGRPGARHEDFDQYLKRIKTIEDAAKTKKGVREAYALQAGRELRVVVKPDDISDDDAVILANKIKDELEQKFDVFPGQIKVTVVREYRAEATTKI</sequence>
<evidence type="ECO:0000256" key="5">
    <source>
        <dbReference type="HAMAP-Rule" id="MF_00335"/>
    </source>
</evidence>
<keyword evidence="4 5" id="KW-0694">RNA-binding</keyword>
<evidence type="ECO:0000259" key="8">
    <source>
        <dbReference type="PROSITE" id="PS51831"/>
    </source>
</evidence>
<dbReference type="GO" id="GO:0016787">
    <property type="term" value="F:hydrolase activity"/>
    <property type="evidence" value="ECO:0007669"/>
    <property type="project" value="UniProtKB-KW"/>
</dbReference>
<dbReference type="InterPro" id="IPR004088">
    <property type="entry name" value="KH_dom_type_1"/>
</dbReference>
<evidence type="ECO:0000256" key="3">
    <source>
        <dbReference type="ARBA" id="ARBA00022801"/>
    </source>
</evidence>
<dbReference type="NCBIfam" id="TIGR03319">
    <property type="entry name" value="RNase_Y"/>
    <property type="match status" value="1"/>
</dbReference>
<dbReference type="CDD" id="cd22431">
    <property type="entry name" value="KH-I_RNaseY"/>
    <property type="match status" value="1"/>
</dbReference>
<feature type="coiled-coil region" evidence="7">
    <location>
        <begin position="31"/>
        <end position="168"/>
    </location>
</feature>
<comment type="function">
    <text evidence="5">Endoribonuclease that initiates mRNA decay.</text>
</comment>
<dbReference type="InterPro" id="IPR022711">
    <property type="entry name" value="RNase_Y_N"/>
</dbReference>
<dbReference type="HAMAP" id="MF_00335">
    <property type="entry name" value="RNase_Y"/>
    <property type="match status" value="1"/>
</dbReference>
<dbReference type="InterPro" id="IPR006675">
    <property type="entry name" value="HDIG_dom"/>
</dbReference>
<dbReference type="Pfam" id="PF12072">
    <property type="entry name" value="RNase_Y_N"/>
    <property type="match status" value="1"/>
</dbReference>
<dbReference type="NCBIfam" id="TIGR00277">
    <property type="entry name" value="HDIG"/>
    <property type="match status" value="1"/>
</dbReference>
<dbReference type="GO" id="GO:0005886">
    <property type="term" value="C:plasma membrane"/>
    <property type="evidence" value="ECO:0007669"/>
    <property type="project" value="UniProtKB-UniRule"/>
</dbReference>
<organism evidence="9 10">
    <name type="scientific">Candidatus Roizmanbacteria bacterium RIFCSPLOWO2_01_FULL_35_13</name>
    <dbReference type="NCBI Taxonomy" id="1802055"/>
    <lineage>
        <taxon>Bacteria</taxon>
        <taxon>Candidatus Roizmaniibacteriota</taxon>
    </lineage>
</organism>
<reference evidence="9 10" key="1">
    <citation type="journal article" date="2016" name="Nat. Commun.">
        <title>Thousands of microbial genomes shed light on interconnected biogeochemical processes in an aquifer system.</title>
        <authorList>
            <person name="Anantharaman K."/>
            <person name="Brown C.T."/>
            <person name="Hug L.A."/>
            <person name="Sharon I."/>
            <person name="Castelle C.J."/>
            <person name="Probst A.J."/>
            <person name="Thomas B.C."/>
            <person name="Singh A."/>
            <person name="Wilkins M.J."/>
            <person name="Karaoz U."/>
            <person name="Brodie E.L."/>
            <person name="Williams K.H."/>
            <person name="Hubbard S.S."/>
            <person name="Banfield J.F."/>
        </authorList>
    </citation>
    <scope>NUCLEOTIDE SEQUENCE [LARGE SCALE GENOMIC DNA]</scope>
</reference>
<dbReference type="InterPro" id="IPR006674">
    <property type="entry name" value="HD_domain"/>
</dbReference>
<comment type="caution">
    <text evidence="9">The sequence shown here is derived from an EMBL/GenBank/DDBJ whole genome shotgun (WGS) entry which is preliminary data.</text>
</comment>
<dbReference type="SUPFAM" id="SSF54791">
    <property type="entry name" value="Eukaryotic type KH-domain (KH-domain type I)"/>
    <property type="match status" value="1"/>
</dbReference>
<keyword evidence="3 5" id="KW-0378">Hydrolase</keyword>
<dbReference type="EC" id="3.1.-.-" evidence="5 6"/>
<keyword evidence="1 5" id="KW-0540">Nuclease</keyword>
<protein>
    <recommendedName>
        <fullName evidence="5 6">Ribonuclease Y</fullName>
        <shortName evidence="5">RNase Y</shortName>
        <ecNumber evidence="5 6">3.1.-.-</ecNumber>
    </recommendedName>
</protein>
<dbReference type="SMART" id="SM00322">
    <property type="entry name" value="KH"/>
    <property type="match status" value="1"/>
</dbReference>
<dbReference type="STRING" id="1802055.A3A74_03150"/>
<dbReference type="SUPFAM" id="SSF109604">
    <property type="entry name" value="HD-domain/PDEase-like"/>
    <property type="match status" value="1"/>
</dbReference>
<dbReference type="GO" id="GO:0003723">
    <property type="term" value="F:RNA binding"/>
    <property type="evidence" value="ECO:0007669"/>
    <property type="project" value="UniProtKB-UniRule"/>
</dbReference>
<gene>
    <name evidence="5" type="primary">rny</name>
    <name evidence="9" type="ORF">A3A74_03150</name>
</gene>
<dbReference type="InterPro" id="IPR036612">
    <property type="entry name" value="KH_dom_type_1_sf"/>
</dbReference>
<dbReference type="InterPro" id="IPR017705">
    <property type="entry name" value="Ribonuclease_Y"/>
</dbReference>
<evidence type="ECO:0000256" key="1">
    <source>
        <dbReference type="ARBA" id="ARBA00022722"/>
    </source>
</evidence>
<proteinExistence type="inferred from homology"/>
<dbReference type="Pfam" id="PF00013">
    <property type="entry name" value="KH_1"/>
    <property type="match status" value="1"/>
</dbReference>
<dbReference type="EMBL" id="MGAF01000002">
    <property type="protein sequence ID" value="OGK42922.1"/>
    <property type="molecule type" value="Genomic_DNA"/>
</dbReference>
<evidence type="ECO:0000256" key="4">
    <source>
        <dbReference type="ARBA" id="ARBA00022884"/>
    </source>
</evidence>
<dbReference type="PANTHER" id="PTHR12826:SF15">
    <property type="entry name" value="RIBONUCLEASE Y"/>
    <property type="match status" value="1"/>
</dbReference>
<dbReference type="Gene3D" id="1.10.3210.10">
    <property type="entry name" value="Hypothetical protein af1432"/>
    <property type="match status" value="1"/>
</dbReference>
<feature type="domain" description="HD" evidence="8">
    <location>
        <begin position="307"/>
        <end position="399"/>
    </location>
</feature>
<dbReference type="GO" id="GO:0006402">
    <property type="term" value="P:mRNA catabolic process"/>
    <property type="evidence" value="ECO:0007669"/>
    <property type="project" value="UniProtKB-UniRule"/>
</dbReference>
<accession>A0A1F7IHR4</accession>
<dbReference type="PROSITE" id="PS51831">
    <property type="entry name" value="HD"/>
    <property type="match status" value="1"/>
</dbReference>
<dbReference type="AlphaFoldDB" id="A0A1F7IHR4"/>
<name>A0A1F7IHR4_9BACT</name>
<comment type="similarity">
    <text evidence="5">Belongs to the RNase Y family.</text>
</comment>
<dbReference type="InterPro" id="IPR004087">
    <property type="entry name" value="KH_dom"/>
</dbReference>
<evidence type="ECO:0000313" key="10">
    <source>
        <dbReference type="Proteomes" id="UP000179270"/>
    </source>
</evidence>